<dbReference type="EMBL" id="CP132353">
    <property type="protein sequence ID" value="WLS81034.1"/>
    <property type="molecule type" value="Genomic_DNA"/>
</dbReference>
<evidence type="ECO:0000313" key="2">
    <source>
        <dbReference type="Proteomes" id="UP001228139"/>
    </source>
</evidence>
<dbReference type="KEGG" id="epi:Q3V30_00520"/>
<evidence type="ECO:0000313" key="1">
    <source>
        <dbReference type="EMBL" id="WLS81034.1"/>
    </source>
</evidence>
<dbReference type="Gene3D" id="3.40.630.30">
    <property type="match status" value="1"/>
</dbReference>
<proteinExistence type="predicted"/>
<keyword evidence="2" id="KW-1185">Reference proteome</keyword>
<dbReference type="SUPFAM" id="SSF55729">
    <property type="entry name" value="Acyl-CoA N-acyltransferases (Nat)"/>
    <property type="match status" value="1"/>
</dbReference>
<protein>
    <submittedName>
        <fullName evidence="1">Uncharacterized protein</fullName>
    </submittedName>
</protein>
<gene>
    <name evidence="1" type="ORF">Q3V30_00520</name>
</gene>
<dbReference type="RefSeq" id="WP_306213278.1">
    <property type="nucleotide sequence ID" value="NZ_CP132353.1"/>
</dbReference>
<dbReference type="Proteomes" id="UP001228139">
    <property type="component" value="Chromosome"/>
</dbReference>
<dbReference type="AlphaFoldDB" id="A0AA50DN59"/>
<name>A0AA50DN59_9GAMM</name>
<sequence length="296" mass="33717">MLRFMLSQYAELPLPHKTLHNWLEKWIYEQEERCADDAFAARFPWKETGLPQSYFLQRKLCIDGQYFLTGPRYRGGDINRPFIDIVASSAGIDDSVLKAVSREWAELKPQHIRQLTPGNNTVQGVTDQLIYASCLANEPKYYDDALTLKPAASADFEWCRLGLLEAYQHSWSTIPALSGSLYSVDNEDLGNHILKGHVYIVHEQGDRVGLIICEQGEVAFLKGCRISEEVILPAFHGRSLASRAQRLLRNHLYYFSQKACLITGTILPENFPSIRTAEKAGRTCVLRYEFLPVIFD</sequence>
<organism evidence="1 2">
    <name type="scientific">Erwinia pyri</name>
    <dbReference type="NCBI Taxonomy" id="3062598"/>
    <lineage>
        <taxon>Bacteria</taxon>
        <taxon>Pseudomonadati</taxon>
        <taxon>Pseudomonadota</taxon>
        <taxon>Gammaproteobacteria</taxon>
        <taxon>Enterobacterales</taxon>
        <taxon>Erwiniaceae</taxon>
        <taxon>Erwinia</taxon>
    </lineage>
</organism>
<accession>A0AA50DN59</accession>
<reference evidence="1 2" key="1">
    <citation type="submission" date="2023-07" db="EMBL/GenBank/DDBJ databases">
        <title>Pathogenic bacteria of pear tree diseases.</title>
        <authorList>
            <person name="Zhang Z."/>
            <person name="He L."/>
            <person name="Huang R."/>
        </authorList>
    </citation>
    <scope>NUCLEOTIDE SEQUENCE [LARGE SCALE GENOMIC DNA]</scope>
    <source>
        <strain evidence="1 2">DE2</strain>
    </source>
</reference>
<dbReference type="InterPro" id="IPR016181">
    <property type="entry name" value="Acyl_CoA_acyltransferase"/>
</dbReference>